<sequence length="94" mass="10007">MAFPYVPSFIKDPQAVLDFSWDWAEWLGEGETITDKIVTPDAGLTVNSSSINGEVVAAWLAGGVAGTTYTVACTITTSAGRTEARRIQISVGLR</sequence>
<evidence type="ECO:0000313" key="2">
    <source>
        <dbReference type="Proteomes" id="UP001055013"/>
    </source>
</evidence>
<dbReference type="EMBL" id="BPUR01000001">
    <property type="protein sequence ID" value="GJH14948.1"/>
    <property type="molecule type" value="Genomic_DNA"/>
</dbReference>
<protein>
    <submittedName>
        <fullName evidence="1">Uncharacterized protein</fullName>
    </submittedName>
</protein>
<reference evidence="1" key="1">
    <citation type="submission" date="2021-09" db="EMBL/GenBank/DDBJ databases">
        <title>Isolation and characterization of 3-chlorobenzoate degrading bacteria from soils in Shizuoka.</title>
        <authorList>
            <person name="Ifat A."/>
            <person name="Ogawa N."/>
            <person name="Kimbara K."/>
            <person name="Moriuchi R."/>
            <person name="Dohra H."/>
            <person name="Shintani M."/>
        </authorList>
    </citation>
    <scope>NUCLEOTIDE SEQUENCE</scope>
    <source>
        <strain evidence="1">19CS2-2</strain>
    </source>
</reference>
<accession>A0ACB5QJI0</accession>
<evidence type="ECO:0000313" key="1">
    <source>
        <dbReference type="EMBL" id="GJH14948.1"/>
    </source>
</evidence>
<name>A0ACB5QJI0_9BURK</name>
<dbReference type="Proteomes" id="UP001055013">
    <property type="component" value="Unassembled WGS sequence"/>
</dbReference>
<gene>
    <name evidence="1" type="ORF">CBA19CS22_00420</name>
</gene>
<organism evidence="1 2">
    <name type="scientific">Caballeronia novacaledonica</name>
    <dbReference type="NCBI Taxonomy" id="1544861"/>
    <lineage>
        <taxon>Bacteria</taxon>
        <taxon>Pseudomonadati</taxon>
        <taxon>Pseudomonadota</taxon>
        <taxon>Betaproteobacteria</taxon>
        <taxon>Burkholderiales</taxon>
        <taxon>Burkholderiaceae</taxon>
        <taxon>Caballeronia</taxon>
    </lineage>
</organism>
<proteinExistence type="predicted"/>
<comment type="caution">
    <text evidence="1">The sequence shown here is derived from an EMBL/GenBank/DDBJ whole genome shotgun (WGS) entry which is preliminary data.</text>
</comment>
<keyword evidence="2" id="KW-1185">Reference proteome</keyword>